<evidence type="ECO:0000256" key="1">
    <source>
        <dbReference type="ARBA" id="ARBA00004222"/>
    </source>
</evidence>
<dbReference type="GO" id="GO:0030008">
    <property type="term" value="C:TRAPP complex"/>
    <property type="evidence" value="ECO:0007669"/>
    <property type="project" value="InterPro"/>
</dbReference>
<evidence type="ECO:0000256" key="6">
    <source>
        <dbReference type="ARBA" id="ARBA00022892"/>
    </source>
</evidence>
<evidence type="ECO:0000313" key="8">
    <source>
        <dbReference type="EMBL" id="OHS92950.1"/>
    </source>
</evidence>
<dbReference type="SUPFAM" id="SSF111126">
    <property type="entry name" value="Ligand-binding domain in the NO signalling and Golgi transport"/>
    <property type="match status" value="1"/>
</dbReference>
<evidence type="ECO:0000256" key="3">
    <source>
        <dbReference type="ARBA" id="ARBA00006218"/>
    </source>
</evidence>
<gene>
    <name evidence="8" type="ORF">TRFO_12129</name>
</gene>
<comment type="caution">
    <text evidence="8">The sequence shown here is derived from an EMBL/GenBank/DDBJ whole genome shotgun (WGS) entry which is preliminary data.</text>
</comment>
<evidence type="ECO:0000256" key="5">
    <source>
        <dbReference type="ARBA" id="ARBA00022824"/>
    </source>
</evidence>
<dbReference type="GO" id="GO:0048193">
    <property type="term" value="P:Golgi vesicle transport"/>
    <property type="evidence" value="ECO:0007669"/>
    <property type="project" value="InterPro"/>
</dbReference>
<accession>A0A1J4IZW8</accession>
<dbReference type="Proteomes" id="UP000179807">
    <property type="component" value="Unassembled WGS sequence"/>
</dbReference>
<evidence type="ECO:0000313" key="9">
    <source>
        <dbReference type="Proteomes" id="UP000179807"/>
    </source>
</evidence>
<dbReference type="InterPro" id="IPR007194">
    <property type="entry name" value="TRAPP_component"/>
</dbReference>
<reference evidence="8" key="1">
    <citation type="submission" date="2016-10" db="EMBL/GenBank/DDBJ databases">
        <authorList>
            <person name="Benchimol M."/>
            <person name="Almeida L.G."/>
            <person name="Vasconcelos A.T."/>
            <person name="Perreira-Neves A."/>
            <person name="Rosa I.A."/>
            <person name="Tasca T."/>
            <person name="Bogo M.R."/>
            <person name="de Souza W."/>
        </authorList>
    </citation>
    <scope>NUCLEOTIDE SEQUENCE [LARGE SCALE GENOMIC DNA]</scope>
    <source>
        <strain evidence="8">K</strain>
    </source>
</reference>
<keyword evidence="6" id="KW-0931">ER-Golgi transport</keyword>
<dbReference type="Gene3D" id="3.30.1380.20">
    <property type="entry name" value="Trafficking protein particle complex subunit 3"/>
    <property type="match status" value="1"/>
</dbReference>
<dbReference type="Pfam" id="PF04051">
    <property type="entry name" value="TRAPP"/>
    <property type="match status" value="1"/>
</dbReference>
<comment type="similarity">
    <text evidence="3">Belongs to the TRAPP small subunits family. BET3 subfamily.</text>
</comment>
<name>A0A1J4IZW8_9EUKA</name>
<dbReference type="RefSeq" id="XP_068346087.1">
    <property type="nucleotide sequence ID" value="XM_068496447.1"/>
</dbReference>
<evidence type="ECO:0008006" key="10">
    <source>
        <dbReference type="Google" id="ProtNLM"/>
    </source>
</evidence>
<evidence type="ECO:0000256" key="2">
    <source>
        <dbReference type="ARBA" id="ARBA00004240"/>
    </source>
</evidence>
<dbReference type="InterPro" id="IPR016721">
    <property type="entry name" value="Bet3"/>
</dbReference>
<dbReference type="GO" id="GO:0005794">
    <property type="term" value="C:Golgi apparatus"/>
    <property type="evidence" value="ECO:0007669"/>
    <property type="project" value="UniProtKB-SubCell"/>
</dbReference>
<sequence length="171" mass="19219">MSDKYVNVELFALTYGSLIRAIVKETNNIDDANAKLMKIGTSLGNRISDDIVVHQDNYNIKTFKQACQLLVDSFKNYLGVTAQTIDPSDNRVVLRLNDNPITRYVTIPLENEGLIYLNPLLGAIKTMLSMLHFSTEVKLIQDRLTGDPTNDIEIKLIDIMNDTLPPGEYLS</sequence>
<dbReference type="GO" id="GO:0005783">
    <property type="term" value="C:endoplasmic reticulum"/>
    <property type="evidence" value="ECO:0007669"/>
    <property type="project" value="UniProtKB-SubCell"/>
</dbReference>
<dbReference type="VEuPathDB" id="TrichDB:TRFO_12129"/>
<keyword evidence="4" id="KW-0813">Transport</keyword>
<dbReference type="OrthoDB" id="10262857at2759"/>
<comment type="subcellular location">
    <subcellularLocation>
        <location evidence="2">Endoplasmic reticulum</location>
    </subcellularLocation>
    <subcellularLocation>
        <location evidence="1">Golgi apparatus</location>
        <location evidence="1">cis-Golgi network</location>
    </subcellularLocation>
</comment>
<dbReference type="GeneID" id="94831151"/>
<keyword evidence="5" id="KW-0256">Endoplasmic reticulum</keyword>
<keyword evidence="9" id="KW-1185">Reference proteome</keyword>
<dbReference type="AlphaFoldDB" id="A0A1J4IZW8"/>
<protein>
    <recommendedName>
        <fullName evidence="10">Trafficking protein particle complex subunit</fullName>
    </recommendedName>
</protein>
<keyword evidence="7" id="KW-0333">Golgi apparatus</keyword>
<dbReference type="InterPro" id="IPR024096">
    <property type="entry name" value="NO_sig/Golgi_transp_ligand-bd"/>
</dbReference>
<dbReference type="EMBL" id="MLAK01001448">
    <property type="protein sequence ID" value="OHS92950.1"/>
    <property type="molecule type" value="Genomic_DNA"/>
</dbReference>
<evidence type="ECO:0000256" key="7">
    <source>
        <dbReference type="ARBA" id="ARBA00023034"/>
    </source>
</evidence>
<evidence type="ECO:0000256" key="4">
    <source>
        <dbReference type="ARBA" id="ARBA00022448"/>
    </source>
</evidence>
<organism evidence="8 9">
    <name type="scientific">Tritrichomonas foetus</name>
    <dbReference type="NCBI Taxonomy" id="1144522"/>
    <lineage>
        <taxon>Eukaryota</taxon>
        <taxon>Metamonada</taxon>
        <taxon>Parabasalia</taxon>
        <taxon>Tritrichomonadida</taxon>
        <taxon>Tritrichomonadidae</taxon>
        <taxon>Tritrichomonas</taxon>
    </lineage>
</organism>
<dbReference type="PANTHER" id="PTHR13048">
    <property type="entry name" value="TRAFFICKING PROTEIN PARTICLE COMPLEX SUBUNIT 3"/>
    <property type="match status" value="1"/>
</dbReference>
<proteinExistence type="inferred from homology"/>